<organism evidence="2 3">
    <name type="scientific">Brachybacterium hainanense</name>
    <dbReference type="NCBI Taxonomy" id="1541174"/>
    <lineage>
        <taxon>Bacteria</taxon>
        <taxon>Bacillati</taxon>
        <taxon>Actinomycetota</taxon>
        <taxon>Actinomycetes</taxon>
        <taxon>Micrococcales</taxon>
        <taxon>Dermabacteraceae</taxon>
        <taxon>Brachybacterium</taxon>
    </lineage>
</organism>
<dbReference type="RefSeq" id="WP_376981648.1">
    <property type="nucleotide sequence ID" value="NZ_JBHLSV010000017.1"/>
</dbReference>
<dbReference type="EMBL" id="JBHLSV010000017">
    <property type="protein sequence ID" value="MFC0675016.1"/>
    <property type="molecule type" value="Genomic_DNA"/>
</dbReference>
<keyword evidence="3" id="KW-1185">Reference proteome</keyword>
<dbReference type="Pfam" id="PF00561">
    <property type="entry name" value="Abhydrolase_1"/>
    <property type="match status" value="1"/>
</dbReference>
<dbReference type="SUPFAM" id="SSF53474">
    <property type="entry name" value="alpha/beta-Hydrolases"/>
    <property type="match status" value="1"/>
</dbReference>
<evidence type="ECO:0000313" key="2">
    <source>
        <dbReference type="EMBL" id="MFC0675016.1"/>
    </source>
</evidence>
<sequence>MSGFFDAPVVLHVGGGPVRLFRGGPVGAPPLLLLHGAMLDTGQGVWRRVAPALAEAYDVHVIDLPRHGGSRPWKGVLDDERLGRLLEQLLDVLGLPRVGLLGLSMGAGLATSFALRRPDRVSALLAIAPGGIEERRPAQLTTWMMLRTPGLLRACSWILARFPGVVRRSMIGSLSAGERTPDLEQILGLAAQEARAKHVHGERALDDWQVEAYGPRRMRLNLLPLLPRLSVPTLWVRGGDDPLVADAVMREAAAVVPGSRLVTIPDAGHIVTYDRPEEVIALARGFLGAALGRGST</sequence>
<comment type="caution">
    <text evidence="2">The sequence shown here is derived from an EMBL/GenBank/DDBJ whole genome shotgun (WGS) entry which is preliminary data.</text>
</comment>
<dbReference type="PRINTS" id="PR00412">
    <property type="entry name" value="EPOXHYDRLASE"/>
</dbReference>
<accession>A0ABV6RE28</accession>
<dbReference type="InterPro" id="IPR000073">
    <property type="entry name" value="AB_hydrolase_1"/>
</dbReference>
<name>A0ABV6RE28_9MICO</name>
<reference evidence="2 3" key="1">
    <citation type="submission" date="2024-09" db="EMBL/GenBank/DDBJ databases">
        <authorList>
            <person name="Sun Q."/>
            <person name="Mori K."/>
        </authorList>
    </citation>
    <scope>NUCLEOTIDE SEQUENCE [LARGE SCALE GENOMIC DNA]</scope>
    <source>
        <strain evidence="2 3">CICC 10874</strain>
    </source>
</reference>
<dbReference type="InterPro" id="IPR050228">
    <property type="entry name" value="Carboxylesterase_BioH"/>
</dbReference>
<proteinExistence type="predicted"/>
<evidence type="ECO:0000259" key="1">
    <source>
        <dbReference type="Pfam" id="PF00561"/>
    </source>
</evidence>
<keyword evidence="2" id="KW-0378">Hydrolase</keyword>
<dbReference type="GO" id="GO:0016787">
    <property type="term" value="F:hydrolase activity"/>
    <property type="evidence" value="ECO:0007669"/>
    <property type="project" value="UniProtKB-KW"/>
</dbReference>
<gene>
    <name evidence="2" type="ORF">ACFFF6_13705</name>
</gene>
<feature type="domain" description="AB hydrolase-1" evidence="1">
    <location>
        <begin position="29"/>
        <end position="276"/>
    </location>
</feature>
<dbReference type="Proteomes" id="UP001589793">
    <property type="component" value="Unassembled WGS sequence"/>
</dbReference>
<protein>
    <submittedName>
        <fullName evidence="2">Alpha/beta fold hydrolase</fullName>
    </submittedName>
</protein>
<dbReference type="InterPro" id="IPR029058">
    <property type="entry name" value="AB_hydrolase_fold"/>
</dbReference>
<dbReference type="Gene3D" id="3.40.50.1820">
    <property type="entry name" value="alpha/beta hydrolase"/>
    <property type="match status" value="1"/>
</dbReference>
<dbReference type="PANTHER" id="PTHR43194:SF5">
    <property type="entry name" value="PIMELOYL-[ACYL-CARRIER PROTEIN] METHYL ESTER ESTERASE"/>
    <property type="match status" value="1"/>
</dbReference>
<dbReference type="PANTHER" id="PTHR43194">
    <property type="entry name" value="HYDROLASE ALPHA/BETA FOLD FAMILY"/>
    <property type="match status" value="1"/>
</dbReference>
<dbReference type="InterPro" id="IPR000639">
    <property type="entry name" value="Epox_hydrolase-like"/>
</dbReference>
<evidence type="ECO:0000313" key="3">
    <source>
        <dbReference type="Proteomes" id="UP001589793"/>
    </source>
</evidence>